<dbReference type="AlphaFoldDB" id="A0A0F8WR40"/>
<organism evidence="1">
    <name type="scientific">marine sediment metagenome</name>
    <dbReference type="NCBI Taxonomy" id="412755"/>
    <lineage>
        <taxon>unclassified sequences</taxon>
        <taxon>metagenomes</taxon>
        <taxon>ecological metagenomes</taxon>
    </lineage>
</organism>
<dbReference type="EMBL" id="LAZR01063515">
    <property type="protein sequence ID" value="KKK59367.1"/>
    <property type="molecule type" value="Genomic_DNA"/>
</dbReference>
<proteinExistence type="predicted"/>
<accession>A0A0F8WR40</accession>
<sequence>MTLREVYDDQIEWFAGVIADLLAPPESTNIDIIEEPEEDYEC</sequence>
<protein>
    <submittedName>
        <fullName evidence="1">Uncharacterized protein</fullName>
    </submittedName>
</protein>
<name>A0A0F8WR40_9ZZZZ</name>
<evidence type="ECO:0000313" key="1">
    <source>
        <dbReference type="EMBL" id="KKK59367.1"/>
    </source>
</evidence>
<comment type="caution">
    <text evidence="1">The sequence shown here is derived from an EMBL/GenBank/DDBJ whole genome shotgun (WGS) entry which is preliminary data.</text>
</comment>
<gene>
    <name evidence="1" type="ORF">LCGC14_3035110</name>
</gene>
<reference evidence="1" key="1">
    <citation type="journal article" date="2015" name="Nature">
        <title>Complex archaea that bridge the gap between prokaryotes and eukaryotes.</title>
        <authorList>
            <person name="Spang A."/>
            <person name="Saw J.H."/>
            <person name="Jorgensen S.L."/>
            <person name="Zaremba-Niedzwiedzka K."/>
            <person name="Martijn J."/>
            <person name="Lind A.E."/>
            <person name="van Eijk R."/>
            <person name="Schleper C."/>
            <person name="Guy L."/>
            <person name="Ettema T.J."/>
        </authorList>
    </citation>
    <scope>NUCLEOTIDE SEQUENCE</scope>
</reference>